<evidence type="ECO:0000256" key="4">
    <source>
        <dbReference type="ARBA" id="ARBA00025740"/>
    </source>
</evidence>
<sequence>MNIRKPFDPSPSILVYGVDVNRDQTAFVAACEDGFRVYDTTDSRLLCFREFSGPLQHATILKKSNILALLGGRQSAPKECPRGEVVIWNNATNEVGVAVGDGHSRPLRVLISDKFFIPVCETGLAIFLLSSRMEDFTARSLVHSYSTVSNPHAVAVLGSRYLAFPGISKGKLQLVDLAEIKASILNAHTSHLRAIALSADEKYIATASDKGTLVRIWSTTTKGKIREFRRGLEEAAVFSLAFSPDRSLLALTSDKGTIHIFELEEVESVQPRKSSEHQRRPSDNYTSSSKASSHRHASFSSKRPSEIRRDNAAKRLSFPPATLDDMSQSTVLTSPDPADFDPGMPTWTHVSQATQAQKKSARFQDRPPTSILSGDSYGYTQSDYAPPSITAGSTTSTGTVNANPSKKYGSLANLPFAPRIMKDQYSVCSAPFTLPGRTVHHTTLDESAIFTPPPTIPPPTIGVPSSSSHRRIPSAPQGKTLTRGLLNPTSMAQGAPPKGQIAWIGDLQLVVVSAGRGGRWEKYEIERGSSDGRPWRLHCLGWKAYLSEEGN</sequence>
<feature type="compositionally biased region" description="Basic and acidic residues" evidence="5">
    <location>
        <begin position="303"/>
        <end position="313"/>
    </location>
</feature>
<dbReference type="SMART" id="SM00320">
    <property type="entry name" value="WD40"/>
    <property type="match status" value="3"/>
</dbReference>
<feature type="compositionally biased region" description="Pro residues" evidence="5">
    <location>
        <begin position="451"/>
        <end position="461"/>
    </location>
</feature>
<evidence type="ECO:0000256" key="2">
    <source>
        <dbReference type="ARBA" id="ARBA00022574"/>
    </source>
</evidence>
<dbReference type="PANTHER" id="PTHR11227">
    <property type="entry name" value="WD-REPEAT PROTEIN INTERACTING WITH PHOSPHOINOSIDES WIPI -RELATED"/>
    <property type="match status" value="1"/>
</dbReference>
<reference evidence="6" key="1">
    <citation type="journal article" date="2020" name="Stud. Mycol.">
        <title>101 Dothideomycetes genomes: a test case for predicting lifestyles and emergence of pathogens.</title>
        <authorList>
            <person name="Haridas S."/>
            <person name="Albert R."/>
            <person name="Binder M."/>
            <person name="Bloem J."/>
            <person name="Labutti K."/>
            <person name="Salamov A."/>
            <person name="Andreopoulos B."/>
            <person name="Baker S."/>
            <person name="Barry K."/>
            <person name="Bills G."/>
            <person name="Bluhm B."/>
            <person name="Cannon C."/>
            <person name="Castanera R."/>
            <person name="Culley D."/>
            <person name="Daum C."/>
            <person name="Ezra D."/>
            <person name="Gonzalez J."/>
            <person name="Henrissat B."/>
            <person name="Kuo A."/>
            <person name="Liang C."/>
            <person name="Lipzen A."/>
            <person name="Lutzoni F."/>
            <person name="Magnuson J."/>
            <person name="Mondo S."/>
            <person name="Nolan M."/>
            <person name="Ohm R."/>
            <person name="Pangilinan J."/>
            <person name="Park H.-J."/>
            <person name="Ramirez L."/>
            <person name="Alfaro M."/>
            <person name="Sun H."/>
            <person name="Tritt A."/>
            <person name="Yoshinaga Y."/>
            <person name="Zwiers L.-H."/>
            <person name="Turgeon B."/>
            <person name="Goodwin S."/>
            <person name="Spatafora J."/>
            <person name="Crous P."/>
            <person name="Grigoriev I."/>
        </authorList>
    </citation>
    <scope>NUCLEOTIDE SEQUENCE</scope>
    <source>
        <strain evidence="6">CBS 115976</strain>
    </source>
</reference>
<proteinExistence type="inferred from homology"/>
<comment type="similarity">
    <text evidence="4">Belongs to the WD repeat PROPPIN family.</text>
</comment>
<feature type="region of interest" description="Disordered" evidence="5">
    <location>
        <begin position="448"/>
        <end position="485"/>
    </location>
</feature>
<dbReference type="InterPro" id="IPR036322">
    <property type="entry name" value="WD40_repeat_dom_sf"/>
</dbReference>
<keyword evidence="3" id="KW-0677">Repeat</keyword>
<evidence type="ECO:0000256" key="3">
    <source>
        <dbReference type="ARBA" id="ARBA00022737"/>
    </source>
</evidence>
<dbReference type="Proteomes" id="UP000799302">
    <property type="component" value="Unassembled WGS sequence"/>
</dbReference>
<dbReference type="Pfam" id="PF21032">
    <property type="entry name" value="PROPPIN"/>
    <property type="match status" value="1"/>
</dbReference>
<dbReference type="Gene3D" id="2.130.10.10">
    <property type="entry name" value="YVTN repeat-like/Quinoprotein amine dehydrogenase"/>
    <property type="match status" value="1"/>
</dbReference>
<dbReference type="EMBL" id="MU004231">
    <property type="protein sequence ID" value="KAF2673012.1"/>
    <property type="molecule type" value="Genomic_DNA"/>
</dbReference>
<keyword evidence="2" id="KW-0853">WD repeat</keyword>
<evidence type="ECO:0000256" key="1">
    <source>
        <dbReference type="ARBA" id="ARBA00004148"/>
    </source>
</evidence>
<feature type="compositionally biased region" description="Basic and acidic residues" evidence="5">
    <location>
        <begin position="273"/>
        <end position="282"/>
    </location>
</feature>
<accession>A0A6A6UL96</accession>
<dbReference type="OrthoDB" id="1667587at2759"/>
<dbReference type="InterPro" id="IPR001680">
    <property type="entry name" value="WD40_rpt"/>
</dbReference>
<dbReference type="GO" id="GO:0005774">
    <property type="term" value="C:vacuolar membrane"/>
    <property type="evidence" value="ECO:0007669"/>
    <property type="project" value="UniProtKB-SubCell"/>
</dbReference>
<feature type="compositionally biased region" description="Polar residues" evidence="5">
    <location>
        <begin position="348"/>
        <end position="358"/>
    </location>
</feature>
<protein>
    <submittedName>
        <fullName evidence="6">WD40 repeat-like protein</fullName>
    </submittedName>
</protein>
<dbReference type="InterPro" id="IPR048720">
    <property type="entry name" value="PROPPIN"/>
</dbReference>
<evidence type="ECO:0000313" key="6">
    <source>
        <dbReference type="EMBL" id="KAF2673012.1"/>
    </source>
</evidence>
<organism evidence="6 7">
    <name type="scientific">Microthyrium microscopicum</name>
    <dbReference type="NCBI Taxonomy" id="703497"/>
    <lineage>
        <taxon>Eukaryota</taxon>
        <taxon>Fungi</taxon>
        <taxon>Dikarya</taxon>
        <taxon>Ascomycota</taxon>
        <taxon>Pezizomycotina</taxon>
        <taxon>Dothideomycetes</taxon>
        <taxon>Dothideomycetes incertae sedis</taxon>
        <taxon>Microthyriales</taxon>
        <taxon>Microthyriaceae</taxon>
        <taxon>Microthyrium</taxon>
    </lineage>
</organism>
<gene>
    <name evidence="6" type="ORF">BT63DRAFT_436818</name>
</gene>
<name>A0A6A6UL96_9PEZI</name>
<dbReference type="AlphaFoldDB" id="A0A6A6UL96"/>
<keyword evidence="7" id="KW-1185">Reference proteome</keyword>
<dbReference type="SUPFAM" id="SSF50978">
    <property type="entry name" value="WD40 repeat-like"/>
    <property type="match status" value="1"/>
</dbReference>
<feature type="region of interest" description="Disordered" evidence="5">
    <location>
        <begin position="267"/>
        <end position="379"/>
    </location>
</feature>
<evidence type="ECO:0000313" key="7">
    <source>
        <dbReference type="Proteomes" id="UP000799302"/>
    </source>
</evidence>
<comment type="subcellular location">
    <subcellularLocation>
        <location evidence="1">Vacuole membrane</location>
        <topology evidence="1">Peripheral membrane protein</topology>
    </subcellularLocation>
</comment>
<feature type="compositionally biased region" description="Polar residues" evidence="5">
    <location>
        <begin position="370"/>
        <end position="379"/>
    </location>
</feature>
<evidence type="ECO:0000256" key="5">
    <source>
        <dbReference type="SAM" id="MobiDB-lite"/>
    </source>
</evidence>
<dbReference type="InterPro" id="IPR015943">
    <property type="entry name" value="WD40/YVTN_repeat-like_dom_sf"/>
</dbReference>